<evidence type="ECO:0000313" key="11">
    <source>
        <dbReference type="EMBL" id="ELR70780.1"/>
    </source>
</evidence>
<dbReference type="EC" id="2.7.13.3" evidence="2"/>
<dbReference type="FunFam" id="3.30.565.10:FF:000006">
    <property type="entry name" value="Sensor histidine kinase WalK"/>
    <property type="match status" value="1"/>
</dbReference>
<keyword evidence="9" id="KW-0812">Transmembrane</keyword>
<evidence type="ECO:0000256" key="9">
    <source>
        <dbReference type="SAM" id="Phobius"/>
    </source>
</evidence>
<evidence type="ECO:0000256" key="8">
    <source>
        <dbReference type="SAM" id="Coils"/>
    </source>
</evidence>
<dbReference type="GO" id="GO:0000155">
    <property type="term" value="F:phosphorelay sensor kinase activity"/>
    <property type="evidence" value="ECO:0007669"/>
    <property type="project" value="InterPro"/>
</dbReference>
<dbReference type="RefSeq" id="WP_009580754.1">
    <property type="nucleotide sequence ID" value="NZ_AMZN01000049.1"/>
</dbReference>
<feature type="domain" description="Histidine kinase" evidence="10">
    <location>
        <begin position="565"/>
        <end position="783"/>
    </location>
</feature>
<evidence type="ECO:0000313" key="12">
    <source>
        <dbReference type="Proteomes" id="UP000011135"/>
    </source>
</evidence>
<comment type="catalytic activity">
    <reaction evidence="1">
        <text>ATP + protein L-histidine = ADP + protein N-phospho-L-histidine.</text>
        <dbReference type="EC" id="2.7.13.3"/>
    </reaction>
</comment>
<dbReference type="OrthoDB" id="9781208at2"/>
<dbReference type="SMART" id="SM00028">
    <property type="entry name" value="TPR"/>
    <property type="match status" value="9"/>
</dbReference>
<dbReference type="SUPFAM" id="SSF47384">
    <property type="entry name" value="Homodimeric domain of signal transducing histidine kinase"/>
    <property type="match status" value="1"/>
</dbReference>
<evidence type="ECO:0000256" key="5">
    <source>
        <dbReference type="ARBA" id="ARBA00022777"/>
    </source>
</evidence>
<gene>
    <name evidence="11" type="ORF">C900_03388</name>
</gene>
<dbReference type="InterPro" id="IPR005467">
    <property type="entry name" value="His_kinase_dom"/>
</dbReference>
<dbReference type="CDD" id="cd00082">
    <property type="entry name" value="HisKA"/>
    <property type="match status" value="1"/>
</dbReference>
<feature type="transmembrane region" description="Helical" evidence="9">
    <location>
        <begin position="481"/>
        <end position="501"/>
    </location>
</feature>
<organism evidence="11 12">
    <name type="scientific">Fulvivirga imtechensis AK7</name>
    <dbReference type="NCBI Taxonomy" id="1237149"/>
    <lineage>
        <taxon>Bacteria</taxon>
        <taxon>Pseudomonadati</taxon>
        <taxon>Bacteroidota</taxon>
        <taxon>Cytophagia</taxon>
        <taxon>Cytophagales</taxon>
        <taxon>Fulvivirgaceae</taxon>
        <taxon>Fulvivirga</taxon>
    </lineage>
</organism>
<evidence type="ECO:0000256" key="7">
    <source>
        <dbReference type="PROSITE-ProRule" id="PRU00339"/>
    </source>
</evidence>
<proteinExistence type="predicted"/>
<feature type="repeat" description="TPR" evidence="7">
    <location>
        <begin position="244"/>
        <end position="277"/>
    </location>
</feature>
<dbReference type="InterPro" id="IPR050736">
    <property type="entry name" value="Sensor_HK_Regulatory"/>
</dbReference>
<dbReference type="EMBL" id="AMZN01000049">
    <property type="protein sequence ID" value="ELR70780.1"/>
    <property type="molecule type" value="Genomic_DNA"/>
</dbReference>
<dbReference type="eggNOG" id="COG2205">
    <property type="taxonomic scope" value="Bacteria"/>
</dbReference>
<feature type="repeat" description="TPR" evidence="7">
    <location>
        <begin position="323"/>
        <end position="356"/>
    </location>
</feature>
<dbReference type="InterPro" id="IPR036097">
    <property type="entry name" value="HisK_dim/P_sf"/>
</dbReference>
<dbReference type="STRING" id="1237149.C900_03388"/>
<dbReference type="AlphaFoldDB" id="L8JPN5"/>
<dbReference type="PROSITE" id="PS50005">
    <property type="entry name" value="TPR"/>
    <property type="match status" value="4"/>
</dbReference>
<keyword evidence="12" id="KW-1185">Reference proteome</keyword>
<protein>
    <recommendedName>
        <fullName evidence="2">histidine kinase</fullName>
        <ecNumber evidence="2">2.7.13.3</ecNumber>
    </recommendedName>
</protein>
<evidence type="ECO:0000256" key="2">
    <source>
        <dbReference type="ARBA" id="ARBA00012438"/>
    </source>
</evidence>
<dbReference type="SMART" id="SM00388">
    <property type="entry name" value="HisKA"/>
    <property type="match status" value="1"/>
</dbReference>
<dbReference type="PANTHER" id="PTHR43711">
    <property type="entry name" value="TWO-COMPONENT HISTIDINE KINASE"/>
    <property type="match status" value="1"/>
</dbReference>
<dbReference type="SUPFAM" id="SSF48452">
    <property type="entry name" value="TPR-like"/>
    <property type="match status" value="3"/>
</dbReference>
<dbReference type="Proteomes" id="UP000011135">
    <property type="component" value="Unassembled WGS sequence"/>
</dbReference>
<dbReference type="Gene3D" id="3.30.565.10">
    <property type="entry name" value="Histidine kinase-like ATPase, C-terminal domain"/>
    <property type="match status" value="1"/>
</dbReference>
<name>L8JPN5_9BACT</name>
<feature type="repeat" description="TPR" evidence="7">
    <location>
        <begin position="204"/>
        <end position="237"/>
    </location>
</feature>
<keyword evidence="7" id="KW-0802">TPR repeat</keyword>
<feature type="repeat" description="TPR" evidence="7">
    <location>
        <begin position="124"/>
        <end position="157"/>
    </location>
</feature>
<comment type="caution">
    <text evidence="11">The sequence shown here is derived from an EMBL/GenBank/DDBJ whole genome shotgun (WGS) entry which is preliminary data.</text>
</comment>
<reference evidence="11 12" key="1">
    <citation type="submission" date="2012-12" db="EMBL/GenBank/DDBJ databases">
        <title>Genome assembly of Fulvivirga imtechensis AK7.</title>
        <authorList>
            <person name="Nupur N."/>
            <person name="Khatri I."/>
            <person name="Kumar R."/>
            <person name="Subramanian S."/>
            <person name="Pinnaka A."/>
        </authorList>
    </citation>
    <scope>NUCLEOTIDE SEQUENCE [LARGE SCALE GENOMIC DNA]</scope>
    <source>
        <strain evidence="11 12">AK7</strain>
    </source>
</reference>
<dbReference type="InterPro" id="IPR003661">
    <property type="entry name" value="HisK_dim/P_dom"/>
</dbReference>
<accession>L8JPN5</accession>
<dbReference type="InterPro" id="IPR004358">
    <property type="entry name" value="Sig_transdc_His_kin-like_C"/>
</dbReference>
<sequence>MKTYLTLLLMLIFSLYGFTQDPLQLKIDSLTLAIKKSPQDTLRVNRLVLLSNYWLEAKQPDQALNLVNEAEKLAEALTYSEGMAKVHLQKGKVLLSIHNYTSALDHSKKALAIYQALKNSSGSIETLLLTGQIHANQSAHDEAISFYTEALQAAEKNNDQMAMAKAQLNMAMQYNYKGLSDEGRKYSQTAVEIYSNINDYAGLALAYNSLAESYRRQSRYSDAIENYYRGLKIAEDHDLEDSKARLLNNIGLIYYEQKKFTEGIEIYEELINFNKTRDHKTSLALNYNNIGLCYAGLEQHKHAINYYELGLKSISTDSKRVQVILMYNIGESYMLMKQNNKALEYFNKSYQISEEINNLETMAYCLNGLGVVYLQLKNYTAADSYLKEGRKLAIDNSFNELLMENYQHMVVFDSLQNNYRGSLEWYRKYDSLKDGLNNDLKSKEIAEVKARYETEKKDNEILRLNQAKELAQLNHSNERKLFIVVVFFLFLLAVVLIYIIAKRRQVNQLLRKQKSEIEEKNEKLNHFNEELRVTLETVEDQNKLLNEKNIKLQELHREKDGLIGVVAHDLRSPIAKTQGLTELIRNAGPLNEKQQEFIHLIKNVCKNGMSLIEDLLMINMAENKATTAKCKSIEVNKFTEDLIRNYKAPAERKNITLHYTCQLPEQTYIQSDRDYLTRILDNLLSNAIKFTFPYHAIYFEIAAKEDQVIFIVKDEGQGMSEGDKKELFKKFKRLSARPTGGETSTGLGLSIVKTLVEKLQGTINVESEVGKGTIFTIKLPSHMAQEEQQYLSA</sequence>
<dbReference type="Pfam" id="PF13424">
    <property type="entry name" value="TPR_12"/>
    <property type="match status" value="4"/>
</dbReference>
<dbReference type="Pfam" id="PF02518">
    <property type="entry name" value="HATPase_c"/>
    <property type="match status" value="1"/>
</dbReference>
<evidence type="ECO:0000256" key="4">
    <source>
        <dbReference type="ARBA" id="ARBA00022679"/>
    </source>
</evidence>
<feature type="coiled-coil region" evidence="8">
    <location>
        <begin position="503"/>
        <end position="558"/>
    </location>
</feature>
<evidence type="ECO:0000259" key="10">
    <source>
        <dbReference type="PROSITE" id="PS50109"/>
    </source>
</evidence>
<keyword evidence="4" id="KW-0808">Transferase</keyword>
<keyword evidence="8" id="KW-0175">Coiled coil</keyword>
<dbReference type="PRINTS" id="PR00344">
    <property type="entry name" value="BCTRLSENSOR"/>
</dbReference>
<dbReference type="eggNOG" id="COG0457">
    <property type="taxonomic scope" value="Bacteria"/>
</dbReference>
<dbReference type="InterPro" id="IPR019734">
    <property type="entry name" value="TPR_rpt"/>
</dbReference>
<keyword evidence="9" id="KW-1133">Transmembrane helix</keyword>
<dbReference type="PANTHER" id="PTHR43711:SF26">
    <property type="entry name" value="SENSOR HISTIDINE KINASE RCSC"/>
    <property type="match status" value="1"/>
</dbReference>
<dbReference type="InterPro" id="IPR036890">
    <property type="entry name" value="HATPase_C_sf"/>
</dbReference>
<dbReference type="PROSITE" id="PS50109">
    <property type="entry name" value="HIS_KIN"/>
    <property type="match status" value="1"/>
</dbReference>
<evidence type="ECO:0000256" key="1">
    <source>
        <dbReference type="ARBA" id="ARBA00000085"/>
    </source>
</evidence>
<dbReference type="Pfam" id="PF00512">
    <property type="entry name" value="HisKA"/>
    <property type="match status" value="1"/>
</dbReference>
<evidence type="ECO:0000256" key="6">
    <source>
        <dbReference type="ARBA" id="ARBA00023012"/>
    </source>
</evidence>
<keyword evidence="3" id="KW-0597">Phosphoprotein</keyword>
<keyword evidence="9" id="KW-0472">Membrane</keyword>
<dbReference type="SMART" id="SM00387">
    <property type="entry name" value="HATPase_c"/>
    <property type="match status" value="1"/>
</dbReference>
<dbReference type="Gene3D" id="1.10.287.130">
    <property type="match status" value="1"/>
</dbReference>
<dbReference type="InterPro" id="IPR011990">
    <property type="entry name" value="TPR-like_helical_dom_sf"/>
</dbReference>
<dbReference type="Gene3D" id="1.25.40.10">
    <property type="entry name" value="Tetratricopeptide repeat domain"/>
    <property type="match status" value="3"/>
</dbReference>
<keyword evidence="5 11" id="KW-0418">Kinase</keyword>
<keyword evidence="6" id="KW-0902">Two-component regulatory system</keyword>
<dbReference type="InterPro" id="IPR003594">
    <property type="entry name" value="HATPase_dom"/>
</dbReference>
<dbReference type="SUPFAM" id="SSF55874">
    <property type="entry name" value="ATPase domain of HSP90 chaperone/DNA topoisomerase II/histidine kinase"/>
    <property type="match status" value="1"/>
</dbReference>
<evidence type="ECO:0000256" key="3">
    <source>
        <dbReference type="ARBA" id="ARBA00022553"/>
    </source>
</evidence>